<accession>W6RC73</accession>
<dbReference type="PATRIC" id="fig|348824.6.peg.657"/>
<feature type="domain" description="Tip attachment protein J" evidence="1">
    <location>
        <begin position="312"/>
        <end position="461"/>
    </location>
</feature>
<dbReference type="EMBL" id="HG916852">
    <property type="protein sequence ID" value="CDM56293.1"/>
    <property type="molecule type" value="Genomic_DNA"/>
</dbReference>
<gene>
    <name evidence="2" type="ORF">LPU83_0611</name>
</gene>
<name>W6RC73_9HYPH</name>
<dbReference type="Pfam" id="PF13550">
    <property type="entry name" value="Phage-tail_3"/>
    <property type="match status" value="1"/>
</dbReference>
<dbReference type="Proteomes" id="UP000019443">
    <property type="component" value="Chromosome"/>
</dbReference>
<sequence length="879" mass="94486">MAIFTALAATFSAVSSFIGSLGAFGTFALRTAVGVGLSLAAQALAGKQKDNTNFSINGDIQGGGDLARSFILGRYATAGSLVWSNTWGNDGDTPNAWFTQVIALSDLPITGLVEVWVDGKKVTYDPAGNNNTAFGYSIPDYENSGPNLYVKFYNGKQTAADPALYTYCQSIERPWGVDRIGYGVAYAIVHARATKNMFSGFPAVTFVVDGIPLYDPSKDSTVVGGSGPQRYSDPSTWGGDGDRLPAVQTYNIMRGLRYGTRWVYGVQGLTTARLPVQNWITAINECRKVIVSVSGDGTQYRSGGEISVDQPVNATVENLLTACQGSLSEIGGVYRLFVGEPGTPTISFTDDDILSTDGQTFTPFYGLADTINGINGTYPEPANGWVTQTAPPYLRPDLEAKDGNRRLLADVSFDLVPYAEQVQRLMKSALLAALRARRHTIVLPPSFWPYAVPGEVIQWTSVRNGYANKWFVIDGAVDRGNLDVMVDITEVDPSDYDWDSETEFQPPVDGAVGPVVPQPQPIIDWFVEPYTLLDNASNSRRPAIRMVWDNSPGGLIGVIGVQWEVRDAETFVVVYRGNTLRADVGSVIIAQNLLPNNAYGVRGQLVPSDPDRLMEWSDWLPVTTPNVLLTDMDIYLPGVVEGVEELVNDATAWIRDGTRQTILEAQRISRLQADEDFGSFLARQQLRTEMVLTNGSITASYLNAITIATGPNSALALRLEDLEVYVDTTVATAIDSLQVQIDEQGDALASAITSLSAASNTGDVATANFRMTVNAGPSGYAARIGAEARAGGSGSFKAAAWYLDVPSSPSQPTRFLVVAEQFVVANQSDLGNVSNPLVFQSGVLSLNVANIGTVNTGILQSPNGKMVVTLTAGTIEIYD</sequence>
<dbReference type="AlphaFoldDB" id="W6RC73"/>
<evidence type="ECO:0000313" key="2">
    <source>
        <dbReference type="EMBL" id="CDM56293.1"/>
    </source>
</evidence>
<evidence type="ECO:0000259" key="1">
    <source>
        <dbReference type="Pfam" id="PF13550"/>
    </source>
</evidence>
<organism evidence="2 3">
    <name type="scientific">Rhizobium favelukesii</name>
    <dbReference type="NCBI Taxonomy" id="348824"/>
    <lineage>
        <taxon>Bacteria</taxon>
        <taxon>Pseudomonadati</taxon>
        <taxon>Pseudomonadota</taxon>
        <taxon>Alphaproteobacteria</taxon>
        <taxon>Hyphomicrobiales</taxon>
        <taxon>Rhizobiaceae</taxon>
        <taxon>Rhizobium/Agrobacterium group</taxon>
        <taxon>Rhizobium</taxon>
    </lineage>
</organism>
<dbReference type="RefSeq" id="WP_037069018.1">
    <property type="nucleotide sequence ID" value="NZ_HG916852.1"/>
</dbReference>
<dbReference type="InterPro" id="IPR032876">
    <property type="entry name" value="J_dom"/>
</dbReference>
<proteinExistence type="predicted"/>
<dbReference type="eggNOG" id="COG4733">
    <property type="taxonomic scope" value="Bacteria"/>
</dbReference>
<evidence type="ECO:0000313" key="3">
    <source>
        <dbReference type="Proteomes" id="UP000019443"/>
    </source>
</evidence>
<dbReference type="KEGG" id="rhl:LPU83_0611"/>
<protein>
    <recommendedName>
        <fullName evidence="1">Tip attachment protein J domain-containing protein</fullName>
    </recommendedName>
</protein>
<dbReference type="HOGENOM" id="CLU_327295_0_0_5"/>
<keyword evidence="3" id="KW-1185">Reference proteome</keyword>
<reference evidence="2" key="1">
    <citation type="submission" date="2013-11" db="EMBL/GenBank/DDBJ databases">
        <title>Draft genome sequence of the broad-host-range Rhizobium sp. LPU83 strain, a member of the low-genetic diversity Oregon-like Rhizobium sp. group.</title>
        <authorList>
            <person name="Wibberg D."/>
            <person name="Puehler A."/>
            <person name="Schlueter A."/>
        </authorList>
    </citation>
    <scope>NUCLEOTIDE SEQUENCE [LARGE SCALE GENOMIC DNA]</scope>
    <source>
        <strain evidence="2">LPU83</strain>
    </source>
</reference>